<keyword evidence="5" id="KW-1185">Reference proteome</keyword>
<dbReference type="Gene3D" id="1.20.120.160">
    <property type="entry name" value="HPT domain"/>
    <property type="match status" value="1"/>
</dbReference>
<dbReference type="EMBL" id="BAABWN010000007">
    <property type="protein sequence ID" value="GAA6168583.1"/>
    <property type="molecule type" value="Genomic_DNA"/>
</dbReference>
<evidence type="ECO:0000256" key="1">
    <source>
        <dbReference type="ARBA" id="ARBA00023012"/>
    </source>
</evidence>
<gene>
    <name evidence="4" type="ORF">NBRC116591_23940</name>
</gene>
<evidence type="ECO:0000313" key="4">
    <source>
        <dbReference type="EMBL" id="GAA6168583.1"/>
    </source>
</evidence>
<keyword evidence="1" id="KW-0902">Two-component regulatory system</keyword>
<keyword evidence="2" id="KW-0597">Phosphoprotein</keyword>
<feature type="modified residue" description="Phosphohistidine" evidence="2">
    <location>
        <position position="58"/>
    </location>
</feature>
<comment type="caution">
    <text evidence="4">The sequence shown here is derived from an EMBL/GenBank/DDBJ whole genome shotgun (WGS) entry which is preliminary data.</text>
</comment>
<evidence type="ECO:0000259" key="3">
    <source>
        <dbReference type="PROSITE" id="PS50894"/>
    </source>
</evidence>
<dbReference type="SUPFAM" id="SSF47226">
    <property type="entry name" value="Histidine-containing phosphotransfer domain, HPT domain"/>
    <property type="match status" value="1"/>
</dbReference>
<dbReference type="Proteomes" id="UP001465153">
    <property type="component" value="Unassembled WGS sequence"/>
</dbReference>
<dbReference type="PROSITE" id="PS50894">
    <property type="entry name" value="HPT"/>
    <property type="match status" value="1"/>
</dbReference>
<name>A0ABQ0AAA8_9GAMM</name>
<dbReference type="InterPro" id="IPR036641">
    <property type="entry name" value="HPT_dom_sf"/>
</dbReference>
<proteinExistence type="predicted"/>
<evidence type="ECO:0000313" key="5">
    <source>
        <dbReference type="Proteomes" id="UP001465153"/>
    </source>
</evidence>
<dbReference type="RefSeq" id="WP_353303307.1">
    <property type="nucleotide sequence ID" value="NZ_BAABWN010000007.1"/>
</dbReference>
<organism evidence="4 5">
    <name type="scientific">Sessilibacter corallicola</name>
    <dbReference type="NCBI Taxonomy" id="2904075"/>
    <lineage>
        <taxon>Bacteria</taxon>
        <taxon>Pseudomonadati</taxon>
        <taxon>Pseudomonadota</taxon>
        <taxon>Gammaproteobacteria</taxon>
        <taxon>Cellvibrionales</taxon>
        <taxon>Cellvibrionaceae</taxon>
        <taxon>Sessilibacter</taxon>
    </lineage>
</organism>
<dbReference type="Pfam" id="PF01627">
    <property type="entry name" value="Hpt"/>
    <property type="match status" value="1"/>
</dbReference>
<reference evidence="4 5" key="1">
    <citation type="submission" date="2024-04" db="EMBL/GenBank/DDBJ databases">
        <title>Draft genome sequence of Sessilibacter corallicola NBRC 116591.</title>
        <authorList>
            <person name="Miyakawa T."/>
            <person name="Kusuya Y."/>
            <person name="Miura T."/>
        </authorList>
    </citation>
    <scope>NUCLEOTIDE SEQUENCE [LARGE SCALE GENOMIC DNA]</scope>
    <source>
        <strain evidence="4 5">KU-00831-HH</strain>
    </source>
</reference>
<protein>
    <recommendedName>
        <fullName evidence="3">HPt domain-containing protein</fullName>
    </recommendedName>
</protein>
<sequence length="117" mass="13189">MAETKYFDSYALSSLKEILAGDFENLLNAYRKDVCEHFDVIFHHLKQDDRSGVLKSVHSLKGSSGNIGALAFSKICENFETSVKDNEDSSIEENSRLFFESKTPLLLEIDSLLETCC</sequence>
<evidence type="ECO:0000256" key="2">
    <source>
        <dbReference type="PROSITE-ProRule" id="PRU00110"/>
    </source>
</evidence>
<feature type="domain" description="HPt" evidence="3">
    <location>
        <begin position="19"/>
        <end position="117"/>
    </location>
</feature>
<dbReference type="InterPro" id="IPR008207">
    <property type="entry name" value="Sig_transdc_His_kin_Hpt_dom"/>
</dbReference>
<accession>A0ABQ0AAA8</accession>